<dbReference type="AlphaFoldDB" id="A0A1R1YQW9"/>
<evidence type="ECO:0000313" key="1">
    <source>
        <dbReference type="EMBL" id="OMJ29287.1"/>
    </source>
</evidence>
<comment type="caution">
    <text evidence="1">The sequence shown here is derived from an EMBL/GenBank/DDBJ whole genome shotgun (WGS) entry which is preliminary data.</text>
</comment>
<reference evidence="2" key="1">
    <citation type="submission" date="2017-01" db="EMBL/GenBank/DDBJ databases">
        <authorList>
            <person name="Wang Y."/>
            <person name="White M."/>
            <person name="Kvist S."/>
            <person name="Moncalvo J.-M."/>
        </authorList>
    </citation>
    <scope>NUCLEOTIDE SEQUENCE [LARGE SCALE GENOMIC DNA]</scope>
    <source>
        <strain evidence="2">ID-206-W2</strain>
    </source>
</reference>
<proteinExistence type="predicted"/>
<gene>
    <name evidence="1" type="ORF">AYI69_g1213</name>
</gene>
<sequence>MLLKRSTFISFFKSFKKHTSSTSNDDIGLGIDIPKANSMVDTFNAIKEKLSRCFMKSGECGDIFQEIVSSRAERIPFFYQKEYVETEVHLDFLGCKTVSVCESTSQSCGTLTSDANVADRADTILEAKDEDSSETLRVHKAEEPYLSGKSLIPDFQLINNLYLGCDFDSGAYLIDFSIDSDPICPHFIDSAEMLGKSFFTI</sequence>
<dbReference type="Proteomes" id="UP000187429">
    <property type="component" value="Unassembled WGS sequence"/>
</dbReference>
<keyword evidence="2" id="KW-1185">Reference proteome</keyword>
<evidence type="ECO:0000313" key="2">
    <source>
        <dbReference type="Proteomes" id="UP000187429"/>
    </source>
</evidence>
<accession>A0A1R1YQW9</accession>
<protein>
    <submittedName>
        <fullName evidence="1">Uncharacterized protein</fullName>
    </submittedName>
</protein>
<name>A0A1R1YQW9_9FUNG</name>
<dbReference type="OrthoDB" id="5652971at2759"/>
<organism evidence="1 2">
    <name type="scientific">Smittium culicis</name>
    <dbReference type="NCBI Taxonomy" id="133412"/>
    <lineage>
        <taxon>Eukaryota</taxon>
        <taxon>Fungi</taxon>
        <taxon>Fungi incertae sedis</taxon>
        <taxon>Zoopagomycota</taxon>
        <taxon>Kickxellomycotina</taxon>
        <taxon>Harpellomycetes</taxon>
        <taxon>Harpellales</taxon>
        <taxon>Legeriomycetaceae</taxon>
        <taxon>Smittium</taxon>
    </lineage>
</organism>
<dbReference type="EMBL" id="LSSM01000327">
    <property type="protein sequence ID" value="OMJ29287.1"/>
    <property type="molecule type" value="Genomic_DNA"/>
</dbReference>